<dbReference type="InterPro" id="IPR033985">
    <property type="entry name" value="SusD-like_N"/>
</dbReference>
<dbReference type="EMBL" id="SNRY01003822">
    <property type="protein sequence ID" value="KAA6319624.1"/>
    <property type="molecule type" value="Genomic_DNA"/>
</dbReference>
<dbReference type="CDD" id="cd08977">
    <property type="entry name" value="SusD"/>
    <property type="match status" value="1"/>
</dbReference>
<dbReference type="InterPro" id="IPR012944">
    <property type="entry name" value="SusD_RagB_dom"/>
</dbReference>
<dbReference type="SUPFAM" id="SSF48452">
    <property type="entry name" value="TPR-like"/>
    <property type="match status" value="1"/>
</dbReference>
<dbReference type="Pfam" id="PF07980">
    <property type="entry name" value="SusD_RagB"/>
    <property type="match status" value="1"/>
</dbReference>
<dbReference type="AlphaFoldDB" id="A0A5J4QFR9"/>
<evidence type="ECO:0000256" key="4">
    <source>
        <dbReference type="ARBA" id="ARBA00023237"/>
    </source>
</evidence>
<keyword evidence="3" id="KW-0472">Membrane</keyword>
<keyword evidence="2" id="KW-0732">Signal</keyword>
<feature type="domain" description="SusD-like N-terminal" evidence="6">
    <location>
        <begin position="2"/>
        <end position="118"/>
    </location>
</feature>
<protein>
    <submittedName>
        <fullName evidence="7">RagB/SusD family nutrient uptake outer membrane protein</fullName>
    </submittedName>
</protein>
<dbReference type="GO" id="GO:0009279">
    <property type="term" value="C:cell outer membrane"/>
    <property type="evidence" value="ECO:0007669"/>
    <property type="project" value="UniProtKB-SubCell"/>
</dbReference>
<reference evidence="7" key="1">
    <citation type="submission" date="2019-03" db="EMBL/GenBank/DDBJ databases">
        <title>Single cell metagenomics reveals metabolic interactions within the superorganism composed of flagellate Streblomastix strix and complex community of Bacteroidetes bacteria on its surface.</title>
        <authorList>
            <person name="Treitli S.C."/>
            <person name="Kolisko M."/>
            <person name="Husnik F."/>
            <person name="Keeling P."/>
            <person name="Hampl V."/>
        </authorList>
    </citation>
    <scope>NUCLEOTIDE SEQUENCE</scope>
    <source>
        <strain evidence="7">STM</strain>
    </source>
</reference>
<dbReference type="Gene3D" id="1.25.40.390">
    <property type="match status" value="1"/>
</dbReference>
<dbReference type="Pfam" id="PF14322">
    <property type="entry name" value="SusD-like_3"/>
    <property type="match status" value="1"/>
</dbReference>
<proteinExistence type="predicted"/>
<evidence type="ECO:0000256" key="2">
    <source>
        <dbReference type="ARBA" id="ARBA00022729"/>
    </source>
</evidence>
<dbReference type="InterPro" id="IPR011990">
    <property type="entry name" value="TPR-like_helical_dom_sf"/>
</dbReference>
<evidence type="ECO:0000256" key="1">
    <source>
        <dbReference type="ARBA" id="ARBA00004442"/>
    </source>
</evidence>
<comment type="caution">
    <text evidence="7">The sequence shown here is derived from an EMBL/GenBank/DDBJ whole genome shotgun (WGS) entry which is preliminary data.</text>
</comment>
<evidence type="ECO:0000259" key="5">
    <source>
        <dbReference type="Pfam" id="PF07980"/>
    </source>
</evidence>
<gene>
    <name evidence="7" type="ORF">EZS27_030505</name>
</gene>
<name>A0A5J4QFR9_9ZZZZ</name>
<comment type="subcellular location">
    <subcellularLocation>
        <location evidence="1">Cell outer membrane</location>
    </subcellularLocation>
</comment>
<feature type="non-terminal residue" evidence="7">
    <location>
        <position position="1"/>
    </location>
</feature>
<evidence type="ECO:0000259" key="6">
    <source>
        <dbReference type="Pfam" id="PF14322"/>
    </source>
</evidence>
<keyword evidence="4" id="KW-0998">Cell outer membrane</keyword>
<organism evidence="7">
    <name type="scientific">termite gut metagenome</name>
    <dbReference type="NCBI Taxonomy" id="433724"/>
    <lineage>
        <taxon>unclassified sequences</taxon>
        <taxon>metagenomes</taxon>
        <taxon>organismal metagenomes</taxon>
    </lineage>
</organism>
<feature type="domain" description="RagB/SusD" evidence="5">
    <location>
        <begin position="245"/>
        <end position="398"/>
    </location>
</feature>
<accession>A0A5J4QFR9</accession>
<sequence>VWTAFYTGITSANDVIERVGELNTVSESLKKRLIGEAQFLRAYYYQYAVQFWGEVPLVLHNTDGSNTTRAAVDDVYQQIVEDLTNAAANLPLASEYGSTDKGRASKGAAYALLAKVYLVWGQTSATGGTTAQKDKFRKAAEAANSVSGYALEEEYTNNWALNNRNGKENIFSTQHALTVAADGTGGNHLAHCAFATGFSQSTPHVLVSDIKYYNAFDSRDQRKEGTYAKILVNPATGQPFEFDLPRYRKYIDVSNPSASASSRNIDRTILRYADVLLVKAEAINEYNNAPTSEAYEAINQVRRRAFKHFPLTEPSSDDVTPGLDYAGFKQVIQQERVFELTYEQSHWLDLIRWRIYVKTLKDSGISDKQSVSLKHYRFPLPQSQRNINPEGLWQNWGYEGYDESKTGANPYAGFE</sequence>
<evidence type="ECO:0000313" key="7">
    <source>
        <dbReference type="EMBL" id="KAA6319624.1"/>
    </source>
</evidence>
<evidence type="ECO:0000256" key="3">
    <source>
        <dbReference type="ARBA" id="ARBA00023136"/>
    </source>
</evidence>